<protein>
    <submittedName>
        <fullName evidence="4">Class I SAM-dependent methyltransferase</fullName>
    </submittedName>
</protein>
<reference evidence="4" key="1">
    <citation type="submission" date="2022-09" db="EMBL/GenBank/DDBJ databases">
        <title>Rhodovastum sp. nov. RN2-1 isolated from soil in Seongnam, South Korea.</title>
        <authorList>
            <person name="Le N.T."/>
        </authorList>
    </citation>
    <scope>NUCLEOTIDE SEQUENCE</scope>
    <source>
        <strain evidence="4">RN2-1</strain>
    </source>
</reference>
<evidence type="ECO:0000313" key="5">
    <source>
        <dbReference type="Proteomes" id="UP001165679"/>
    </source>
</evidence>
<keyword evidence="5" id="KW-1185">Reference proteome</keyword>
<keyword evidence="4" id="KW-0489">Methyltransferase</keyword>
<feature type="domain" description="Methyltransferase type 12" evidence="2">
    <location>
        <begin position="50"/>
        <end position="152"/>
    </location>
</feature>
<comment type="caution">
    <text evidence="4">The sequence shown here is derived from an EMBL/GenBank/DDBJ whole genome shotgun (WGS) entry which is preliminary data.</text>
</comment>
<dbReference type="GO" id="GO:0032259">
    <property type="term" value="P:methylation"/>
    <property type="evidence" value="ECO:0007669"/>
    <property type="project" value="UniProtKB-KW"/>
</dbReference>
<evidence type="ECO:0000259" key="2">
    <source>
        <dbReference type="Pfam" id="PF08242"/>
    </source>
</evidence>
<evidence type="ECO:0000256" key="1">
    <source>
        <dbReference type="ARBA" id="ARBA00022679"/>
    </source>
</evidence>
<dbReference type="RefSeq" id="WP_264712509.1">
    <property type="nucleotide sequence ID" value="NZ_JAPDNT010000002.1"/>
</dbReference>
<sequence>MTGWGSGYVTDIEYMPGYYKQQSPAQLAVACLMGGVACDVPDRFDDLSYIELGCGLGYGAMVLAASNPGWRVTAVDFNPAHIAAARALANEAGLANITFLEADLATLAEDPAISAIPDADVVSLHGVWSWVPQSVRDGIVRVLRAKVRPGGLVHVSYNALPGWQGVIGMQRLVREAGLRMAGRSDRQAIAGMQVLEALNDAQARHLRNSPFVQGLIEQLKRSPVEYLAHEYMNESWSPCFHADVAAAMRGAKLDWVASAQLPENFNALTLTEEQRAVADRFDDPVMRELIKDTCLERGLRHDVFVRGARRIDATARDAVLRRVVLALTVPRADFRFELEMPAGKAELGREYYGAVADALAQAPRSVAELMALPGRTGAAENPAELIAMLVGTDQAAIVARPGASVAAAAQRFNAVTARRLVTVDKIGLAGAMASARLGAGLRCPLLDLYVLDRQLAAGDAALDPAELTLALGPMLDAQEQDKLRGAIAQSIEQRAPIWRSAGAI</sequence>
<dbReference type="InterPro" id="IPR029063">
    <property type="entry name" value="SAM-dependent_MTases_sf"/>
</dbReference>
<dbReference type="CDD" id="cd02440">
    <property type="entry name" value="AdoMet_MTases"/>
    <property type="match status" value="1"/>
</dbReference>
<dbReference type="Pfam" id="PF08242">
    <property type="entry name" value="Methyltransf_12"/>
    <property type="match status" value="1"/>
</dbReference>
<name>A0AA41YK99_9PROT</name>
<dbReference type="PANTHER" id="PTHR43861">
    <property type="entry name" value="TRANS-ACONITATE 2-METHYLTRANSFERASE-RELATED"/>
    <property type="match status" value="1"/>
</dbReference>
<dbReference type="SUPFAM" id="SSF53335">
    <property type="entry name" value="S-adenosyl-L-methionine-dependent methyltransferases"/>
    <property type="match status" value="1"/>
</dbReference>
<dbReference type="Pfam" id="PF10119">
    <property type="entry name" value="MethyTransf_Reg"/>
    <property type="match status" value="1"/>
</dbReference>
<organism evidence="4 5">
    <name type="scientific">Limobrevibacterium gyesilva</name>
    <dbReference type="NCBI Taxonomy" id="2991712"/>
    <lineage>
        <taxon>Bacteria</taxon>
        <taxon>Pseudomonadati</taxon>
        <taxon>Pseudomonadota</taxon>
        <taxon>Alphaproteobacteria</taxon>
        <taxon>Acetobacterales</taxon>
        <taxon>Acetobacteraceae</taxon>
        <taxon>Limobrevibacterium</taxon>
    </lineage>
</organism>
<accession>A0AA41YK99</accession>
<keyword evidence="1" id="KW-0808">Transferase</keyword>
<evidence type="ECO:0000313" key="4">
    <source>
        <dbReference type="EMBL" id="MCW3473891.1"/>
    </source>
</evidence>
<dbReference type="AlphaFoldDB" id="A0AA41YK99"/>
<reference evidence="4" key="2">
    <citation type="submission" date="2022-10" db="EMBL/GenBank/DDBJ databases">
        <authorList>
            <person name="Trinh H.N."/>
        </authorList>
    </citation>
    <scope>NUCLEOTIDE SEQUENCE</scope>
    <source>
        <strain evidence="4">RN2-1</strain>
    </source>
</reference>
<dbReference type="PANTHER" id="PTHR43861:SF3">
    <property type="entry name" value="PUTATIVE (AFU_ORTHOLOGUE AFUA_2G14390)-RELATED"/>
    <property type="match status" value="1"/>
</dbReference>
<dbReference type="InterPro" id="IPR013217">
    <property type="entry name" value="Methyltransf_12"/>
</dbReference>
<feature type="domain" description="Methyltransferase regulatory" evidence="3">
    <location>
        <begin position="225"/>
        <end position="306"/>
    </location>
</feature>
<evidence type="ECO:0000259" key="3">
    <source>
        <dbReference type="Pfam" id="PF10119"/>
    </source>
</evidence>
<dbReference type="InterPro" id="IPR018773">
    <property type="entry name" value="MeTrfase_reg_dom_prd"/>
</dbReference>
<proteinExistence type="predicted"/>
<dbReference type="Proteomes" id="UP001165679">
    <property type="component" value="Unassembled WGS sequence"/>
</dbReference>
<dbReference type="EMBL" id="JAPDNT010000002">
    <property type="protein sequence ID" value="MCW3473891.1"/>
    <property type="molecule type" value="Genomic_DNA"/>
</dbReference>
<dbReference type="GO" id="GO:0008168">
    <property type="term" value="F:methyltransferase activity"/>
    <property type="evidence" value="ECO:0007669"/>
    <property type="project" value="UniProtKB-KW"/>
</dbReference>
<gene>
    <name evidence="4" type="ORF">OL599_04810</name>
</gene>
<dbReference type="Gene3D" id="3.40.50.150">
    <property type="entry name" value="Vaccinia Virus protein VP39"/>
    <property type="match status" value="1"/>
</dbReference>